<dbReference type="PANTHER" id="PTHR32448">
    <property type="entry name" value="OS08G0158400 PROTEIN"/>
    <property type="match status" value="1"/>
</dbReference>
<evidence type="ECO:0000256" key="2">
    <source>
        <dbReference type="ARBA" id="ARBA00004913"/>
    </source>
</evidence>
<dbReference type="Pfam" id="PF01565">
    <property type="entry name" value="FAD_binding_4"/>
    <property type="match status" value="1"/>
</dbReference>
<evidence type="ECO:0000313" key="11">
    <source>
        <dbReference type="EMBL" id="EYU43211.1"/>
    </source>
</evidence>
<evidence type="ECO:0000256" key="1">
    <source>
        <dbReference type="ARBA" id="ARBA00001974"/>
    </source>
</evidence>
<dbReference type="InterPro" id="IPR012951">
    <property type="entry name" value="BBE"/>
</dbReference>
<dbReference type="FunFam" id="3.30.43.10:FF:000004">
    <property type="entry name" value="Berberine bridge enzyme-like 15"/>
    <property type="match status" value="1"/>
</dbReference>
<dbReference type="Gene3D" id="3.30.465.10">
    <property type="match status" value="1"/>
</dbReference>
<keyword evidence="5" id="KW-0285">Flavoprotein</keyword>
<keyword evidence="7" id="KW-0274">FAD</keyword>
<feature type="domain" description="FAD-binding PCMH-type" evidence="10">
    <location>
        <begin position="52"/>
        <end position="227"/>
    </location>
</feature>
<keyword evidence="4" id="KW-0017">Alkaloid metabolism</keyword>
<dbReference type="PROSITE" id="PS51387">
    <property type="entry name" value="FAD_PCMH"/>
    <property type="match status" value="1"/>
</dbReference>
<dbReference type="GO" id="GO:0071949">
    <property type="term" value="F:FAD binding"/>
    <property type="evidence" value="ECO:0007669"/>
    <property type="project" value="InterPro"/>
</dbReference>
<gene>
    <name evidence="11" type="ORF">MIMGU_mgv1a004698mg</name>
</gene>
<dbReference type="AlphaFoldDB" id="A0A022RT81"/>
<name>A0A022RT81_ERYGU</name>
<dbReference type="Pfam" id="PF08031">
    <property type="entry name" value="BBE"/>
    <property type="match status" value="1"/>
</dbReference>
<evidence type="ECO:0000256" key="5">
    <source>
        <dbReference type="ARBA" id="ARBA00022630"/>
    </source>
</evidence>
<dbReference type="InterPro" id="IPR016169">
    <property type="entry name" value="FAD-bd_PCMH_sub2"/>
</dbReference>
<evidence type="ECO:0000259" key="10">
    <source>
        <dbReference type="PROSITE" id="PS51387"/>
    </source>
</evidence>
<comment type="pathway">
    <text evidence="2">Alkaloid biosynthesis.</text>
</comment>
<comment type="similarity">
    <text evidence="3">Belongs to the oxygen-dependent FAD-linked oxidoreductase family.</text>
</comment>
<dbReference type="Gene3D" id="3.40.462.20">
    <property type="match status" value="1"/>
</dbReference>
<evidence type="ECO:0000256" key="8">
    <source>
        <dbReference type="ARBA" id="ARBA00023157"/>
    </source>
</evidence>
<dbReference type="Proteomes" id="UP000030748">
    <property type="component" value="Unassembled WGS sequence"/>
</dbReference>
<dbReference type="STRING" id="4155.A0A022RT81"/>
<dbReference type="SUPFAM" id="SSF56176">
    <property type="entry name" value="FAD-binding/transporter-associated domain-like"/>
    <property type="match status" value="1"/>
</dbReference>
<sequence length="514" mass="57787">MKTSAEDGFIQCLENNSKLFNGVVFLLHTPKTPSFSSSLQTYIRNLRFNESTTGKPRFILTPTHVSHIPTAIICAKSHGLQIKVRSGGHDFEGLSYVSDSPNFFILDMFNLRSVNVTLEDDSAWVEAGATLGQVFYGIAGKSNTRAFPAGVCPTVGVGGHVSGGGYGNLMRKYGLTVDNVVDAKIVDVKGRILDRKSMGEDLFWAITGGGGSSFGVVLSYKIKLVRVPNRVTVFSVFRTYDENFTHLIYRYQKVAADELPEKLFIRLILDVANGKNRARFVALFLGNSENLLSLMNRRFPELGLKQKDCIKMRWIESVLFWADFPTGTPITALVSRVPQVLVHFKRKSDYLKKPIPKSGLEFIFKKMVELKTPLLTFNPYGGRMAEIPPEAKPFPHRGGNIAKIQYAANWDEKGIEAANYYINLTRMLYEYMTPYVSVNPREAFLCYRDLDIGTNRNAAGNGTYYSEDAAAVYGVKYFMDNFKRLVKIKTKVDPHNFFRDEQSIPVSQEDEIII</sequence>
<accession>A0A022RT81</accession>
<evidence type="ECO:0000256" key="3">
    <source>
        <dbReference type="ARBA" id="ARBA00005466"/>
    </source>
</evidence>
<evidence type="ECO:0000256" key="6">
    <source>
        <dbReference type="ARBA" id="ARBA00022729"/>
    </source>
</evidence>
<evidence type="ECO:0000313" key="12">
    <source>
        <dbReference type="Proteomes" id="UP000030748"/>
    </source>
</evidence>
<dbReference type="InterPro" id="IPR016167">
    <property type="entry name" value="FAD-bd_PCMH_sub1"/>
</dbReference>
<dbReference type="Gene3D" id="3.30.43.10">
    <property type="entry name" value="Uridine Diphospho-n-acetylenolpyruvylglucosamine Reductase, domain 2"/>
    <property type="match status" value="1"/>
</dbReference>
<proteinExistence type="inferred from homology"/>
<comment type="cofactor">
    <cofactor evidence="1">
        <name>FAD</name>
        <dbReference type="ChEBI" id="CHEBI:57692"/>
    </cofactor>
</comment>
<dbReference type="InterPro" id="IPR036318">
    <property type="entry name" value="FAD-bd_PCMH-like_sf"/>
</dbReference>
<reference evidence="11 12" key="1">
    <citation type="journal article" date="2013" name="Proc. Natl. Acad. Sci. U.S.A.">
        <title>Fine-scale variation in meiotic recombination in Mimulus inferred from population shotgun sequencing.</title>
        <authorList>
            <person name="Hellsten U."/>
            <person name="Wright K.M."/>
            <person name="Jenkins J."/>
            <person name="Shu S."/>
            <person name="Yuan Y."/>
            <person name="Wessler S.R."/>
            <person name="Schmutz J."/>
            <person name="Willis J.H."/>
            <person name="Rokhsar D.S."/>
        </authorList>
    </citation>
    <scope>NUCLEOTIDE SEQUENCE [LARGE SCALE GENOMIC DNA]</scope>
    <source>
        <strain evidence="12">cv. DUN x IM62</strain>
    </source>
</reference>
<evidence type="ECO:0000256" key="4">
    <source>
        <dbReference type="ARBA" id="ARBA00022589"/>
    </source>
</evidence>
<keyword evidence="6" id="KW-0732">Signal</keyword>
<dbReference type="GO" id="GO:0016491">
    <property type="term" value="F:oxidoreductase activity"/>
    <property type="evidence" value="ECO:0007669"/>
    <property type="project" value="InterPro"/>
</dbReference>
<dbReference type="EMBL" id="KI630264">
    <property type="protein sequence ID" value="EYU43211.1"/>
    <property type="molecule type" value="Genomic_DNA"/>
</dbReference>
<keyword evidence="8" id="KW-1015">Disulfide bond</keyword>
<evidence type="ECO:0000256" key="7">
    <source>
        <dbReference type="ARBA" id="ARBA00022827"/>
    </source>
</evidence>
<organism evidence="11 12">
    <name type="scientific">Erythranthe guttata</name>
    <name type="common">Yellow monkey flower</name>
    <name type="synonym">Mimulus guttatus</name>
    <dbReference type="NCBI Taxonomy" id="4155"/>
    <lineage>
        <taxon>Eukaryota</taxon>
        <taxon>Viridiplantae</taxon>
        <taxon>Streptophyta</taxon>
        <taxon>Embryophyta</taxon>
        <taxon>Tracheophyta</taxon>
        <taxon>Spermatophyta</taxon>
        <taxon>Magnoliopsida</taxon>
        <taxon>eudicotyledons</taxon>
        <taxon>Gunneridae</taxon>
        <taxon>Pentapetalae</taxon>
        <taxon>asterids</taxon>
        <taxon>lamiids</taxon>
        <taxon>Lamiales</taxon>
        <taxon>Phrymaceae</taxon>
        <taxon>Erythranthe</taxon>
    </lineage>
</organism>
<keyword evidence="12" id="KW-1185">Reference proteome</keyword>
<dbReference type="InterPro" id="IPR016166">
    <property type="entry name" value="FAD-bd_PCMH"/>
</dbReference>
<dbReference type="InterPro" id="IPR006094">
    <property type="entry name" value="Oxid_FAD_bind_N"/>
</dbReference>
<protein>
    <recommendedName>
        <fullName evidence="10">FAD-binding PCMH-type domain-containing protein</fullName>
    </recommendedName>
</protein>
<dbReference type="eggNOG" id="ENOG502QVY1">
    <property type="taxonomic scope" value="Eukaryota"/>
</dbReference>
<keyword evidence="9" id="KW-0325">Glycoprotein</keyword>
<evidence type="ECO:0000256" key="9">
    <source>
        <dbReference type="ARBA" id="ARBA00023180"/>
    </source>
</evidence>